<evidence type="ECO:0000259" key="6">
    <source>
        <dbReference type="Pfam" id="PF01229"/>
    </source>
</evidence>
<protein>
    <recommendedName>
        <fullName evidence="11">Bacterial repeat domain-containing protein</fullName>
    </recommendedName>
</protein>
<dbReference type="InterPro" id="IPR049166">
    <property type="entry name" value="GH39_cat"/>
</dbReference>
<dbReference type="AlphaFoldDB" id="A0A2P6CCL0"/>
<feature type="chain" id="PRO_5015189142" description="Bacterial repeat domain-containing protein" evidence="5">
    <location>
        <begin position="20"/>
        <end position="844"/>
    </location>
</feature>
<dbReference type="Gene3D" id="3.20.20.80">
    <property type="entry name" value="Glycosidases"/>
    <property type="match status" value="1"/>
</dbReference>
<proteinExistence type="inferred from homology"/>
<dbReference type="Pfam" id="PF01229">
    <property type="entry name" value="Glyco_hydro_39"/>
    <property type="match status" value="1"/>
</dbReference>
<dbReference type="OrthoDB" id="9776971at2"/>
<keyword evidence="4" id="KW-0326">Glycosidase</keyword>
<dbReference type="InterPro" id="IPR044060">
    <property type="entry name" value="Bacterial_rp_domain"/>
</dbReference>
<evidence type="ECO:0000313" key="10">
    <source>
        <dbReference type="Proteomes" id="UP000247345"/>
    </source>
</evidence>
<evidence type="ECO:0000256" key="3">
    <source>
        <dbReference type="ARBA" id="ARBA00022801"/>
    </source>
</evidence>
<comment type="caution">
    <text evidence="9">The sequence shown here is derived from an EMBL/GenBank/DDBJ whole genome shotgun (WGS) entry which is preliminary data.</text>
</comment>
<keyword evidence="3" id="KW-0378">Hydrolase</keyword>
<evidence type="ECO:0000256" key="5">
    <source>
        <dbReference type="SAM" id="SignalP"/>
    </source>
</evidence>
<dbReference type="GO" id="GO:0016798">
    <property type="term" value="F:hydrolase activity, acting on glycosyl bonds"/>
    <property type="evidence" value="ECO:0007669"/>
    <property type="project" value="UniProtKB-KW"/>
</dbReference>
<dbReference type="InterPro" id="IPR017853">
    <property type="entry name" value="GH"/>
</dbReference>
<keyword evidence="10" id="KW-1185">Reference proteome</keyword>
<accession>A0A2P6CCL0</accession>
<dbReference type="RefSeq" id="WP_105048306.1">
    <property type="nucleotide sequence ID" value="NZ_CP150661.1"/>
</dbReference>
<dbReference type="Pfam" id="PF18962">
    <property type="entry name" value="Por_Secre_tail"/>
    <property type="match status" value="1"/>
</dbReference>
<feature type="domain" description="Bacterial repeat" evidence="8">
    <location>
        <begin position="706"/>
        <end position="769"/>
    </location>
</feature>
<evidence type="ECO:0000313" key="9">
    <source>
        <dbReference type="EMBL" id="PQJ72647.1"/>
    </source>
</evidence>
<evidence type="ECO:0000256" key="1">
    <source>
        <dbReference type="ARBA" id="ARBA00008875"/>
    </source>
</evidence>
<dbReference type="EMBL" id="MSCK01000001">
    <property type="protein sequence ID" value="PQJ72647.1"/>
    <property type="molecule type" value="Genomic_DNA"/>
</dbReference>
<dbReference type="SUPFAM" id="SSF51445">
    <property type="entry name" value="(Trans)glycosidases"/>
    <property type="match status" value="1"/>
</dbReference>
<dbReference type="Proteomes" id="UP000247345">
    <property type="component" value="Unassembled WGS sequence"/>
</dbReference>
<evidence type="ECO:0008006" key="11">
    <source>
        <dbReference type="Google" id="ProtNLM"/>
    </source>
</evidence>
<sequence length="844" mass="95241">MKKSITFIYCLFAFFTVNAQVTLSTDFTNSNKEKKALSNIWTVANRISPTTGAGVRPDIDVNLIRMIGGINKKVNGVNVPDLSFDTVAYDEATGTYVYNWTPLISRMNRIVNSNTKIYQLVLDQVPWAFQHGYTFIPEGTFDGVNFREDEKVTIYGNSLPPFDKVAYFNYIKALMQKLIDTYGIETVASWRLRIGSEIETPDHWKGTEQDFIEHFANTVKAVREVLPNAIIGLHTREPDFVFKNGTIKNYKGETIKSFANGLINYCYDNNITYNFWGISDYILINNATSRKVTEKYNTLFEPLKENPKWNKNATLDIMEYSVVTSMQPPVPDGKGTLSCVTSHTSLVNLGLAHVFYKNEENGLEKIFRWGQRPESSDPIAIEVLKSMEGKIRYETDLSGEPLLFVNEFDAIFSKSELKNEFDVLVYNYTPKTLNYFDAEAVTISFKADVPVGTTLYYQDAIYGKDQNAFQNFLENEPASGWVKSGWDRKADPSRSLNEAGAAAWSTFVNPNPYKFNDWKSITTTAPVDGTQGSVITIKTDLPSFSFRKFEIRENPDFIATVSLPKIKWDTNEDFEEFSTSQMTTSINNNLFNITVTGSFPKMIRNQEMQVDFLSKFKISLKNETSSDIFWFVWYKNGVKNQKKFTASVNDATFKTYTVDLSSNANWSGNIDSFNVEIANKAGSGDVTVESLEFLLKAGVAEHQINVEIEGLGFVNPISGKCYTGQTITFSATPNDGWNFQGWTGNVTSADSSLVITANSDINIKATFSKTLSINDELFKEKLTVYPNPSKTGLFLLNESLNWQVYNISGSKIKEGKGSQIDLTKFNKGLYFLKTDTKSFKLLKL</sequence>
<reference evidence="9 10" key="1">
    <citation type="submission" date="2016-12" db="EMBL/GenBank/DDBJ databases">
        <title>Trade-off between light-utilization and light-protection in marine flavobacteria.</title>
        <authorList>
            <person name="Kumagai Y."/>
            <person name="Yoshizawa S."/>
            <person name="Kogure K."/>
            <person name="Iwasaki W."/>
        </authorList>
    </citation>
    <scope>NUCLEOTIDE SEQUENCE [LARGE SCALE GENOMIC DNA]</scope>
    <source>
        <strain evidence="9 10">KCTC 12100</strain>
    </source>
</reference>
<organism evidence="9 10">
    <name type="scientific">Polaribacter butkevichii</name>
    <dbReference type="NCBI Taxonomy" id="218490"/>
    <lineage>
        <taxon>Bacteria</taxon>
        <taxon>Pseudomonadati</taxon>
        <taxon>Bacteroidota</taxon>
        <taxon>Flavobacteriia</taxon>
        <taxon>Flavobacteriales</taxon>
        <taxon>Flavobacteriaceae</taxon>
    </lineage>
</organism>
<evidence type="ECO:0000256" key="4">
    <source>
        <dbReference type="ARBA" id="ARBA00023295"/>
    </source>
</evidence>
<feature type="signal peptide" evidence="5">
    <location>
        <begin position="1"/>
        <end position="19"/>
    </location>
</feature>
<evidence type="ECO:0000259" key="8">
    <source>
        <dbReference type="Pfam" id="PF18998"/>
    </source>
</evidence>
<feature type="domain" description="Glycosyl hydrolases family 39 N-terminal catalytic" evidence="6">
    <location>
        <begin position="155"/>
        <end position="288"/>
    </location>
</feature>
<comment type="similarity">
    <text evidence="1">Belongs to the glycosyl hydrolase 39 family.</text>
</comment>
<dbReference type="InterPro" id="IPR026444">
    <property type="entry name" value="Secre_tail"/>
</dbReference>
<evidence type="ECO:0000256" key="2">
    <source>
        <dbReference type="ARBA" id="ARBA00022729"/>
    </source>
</evidence>
<dbReference type="Pfam" id="PF18998">
    <property type="entry name" value="Flg_new_2"/>
    <property type="match status" value="1"/>
</dbReference>
<feature type="domain" description="Secretion system C-terminal sorting" evidence="7">
    <location>
        <begin position="784"/>
        <end position="838"/>
    </location>
</feature>
<evidence type="ECO:0000259" key="7">
    <source>
        <dbReference type="Pfam" id="PF18962"/>
    </source>
</evidence>
<name>A0A2P6CCL0_9FLAO</name>
<keyword evidence="2 5" id="KW-0732">Signal</keyword>
<dbReference type="NCBIfam" id="TIGR04183">
    <property type="entry name" value="Por_Secre_tail"/>
    <property type="match status" value="1"/>
</dbReference>
<gene>
    <name evidence="9" type="ORF">BTO14_04975</name>
</gene>